<accession>A0AAV0JNY6</accession>
<dbReference type="PANTHER" id="PTHR12687:SF8">
    <property type="entry name" value="PROTEIN REBELOTE"/>
    <property type="match status" value="1"/>
</dbReference>
<protein>
    <recommendedName>
        <fullName evidence="7">Nucleolar complex protein 2 homolog</fullName>
    </recommendedName>
</protein>
<proteinExistence type="inferred from homology"/>
<evidence type="ECO:0000256" key="1">
    <source>
        <dbReference type="ARBA" id="ARBA00004123"/>
    </source>
</evidence>
<comment type="similarity">
    <text evidence="2">Belongs to the NOC2 family.</text>
</comment>
<feature type="compositionally biased region" description="Basic and acidic residues" evidence="4">
    <location>
        <begin position="36"/>
        <end position="46"/>
    </location>
</feature>
<dbReference type="EMBL" id="CAMGYJ010000005">
    <property type="protein sequence ID" value="CAI0411668.1"/>
    <property type="molecule type" value="Genomic_DNA"/>
</dbReference>
<comment type="caution">
    <text evidence="5">The sequence shown here is derived from an EMBL/GenBank/DDBJ whole genome shotgun (WGS) entry which is preliminary data.</text>
</comment>
<organism evidence="5 6">
    <name type="scientific">Linum tenue</name>
    <dbReference type="NCBI Taxonomy" id="586396"/>
    <lineage>
        <taxon>Eukaryota</taxon>
        <taxon>Viridiplantae</taxon>
        <taxon>Streptophyta</taxon>
        <taxon>Embryophyta</taxon>
        <taxon>Tracheophyta</taxon>
        <taxon>Spermatophyta</taxon>
        <taxon>Magnoliopsida</taxon>
        <taxon>eudicotyledons</taxon>
        <taxon>Gunneridae</taxon>
        <taxon>Pentapetalae</taxon>
        <taxon>rosids</taxon>
        <taxon>fabids</taxon>
        <taxon>Malpighiales</taxon>
        <taxon>Linaceae</taxon>
        <taxon>Linum</taxon>
    </lineage>
</organism>
<feature type="compositionally biased region" description="Basic residues" evidence="4">
    <location>
        <begin position="1"/>
        <end position="13"/>
    </location>
</feature>
<gene>
    <name evidence="5" type="ORF">LITE_LOCUS15265</name>
</gene>
<dbReference type="GO" id="GO:0030691">
    <property type="term" value="C:Noc2p-Noc3p complex"/>
    <property type="evidence" value="ECO:0007669"/>
    <property type="project" value="TreeGrafter"/>
</dbReference>
<reference evidence="5" key="1">
    <citation type="submission" date="2022-08" db="EMBL/GenBank/DDBJ databases">
        <authorList>
            <person name="Gutierrez-Valencia J."/>
        </authorList>
    </citation>
    <scope>NUCLEOTIDE SEQUENCE</scope>
</reference>
<evidence type="ECO:0000256" key="2">
    <source>
        <dbReference type="ARBA" id="ARBA00005907"/>
    </source>
</evidence>
<dbReference type="PANTHER" id="PTHR12687">
    <property type="entry name" value="NUCLEOLAR COMPLEX 2 AND RAD4-RELATED"/>
    <property type="match status" value="1"/>
</dbReference>
<comment type="subcellular location">
    <subcellularLocation>
        <location evidence="1">Nucleus</location>
    </subcellularLocation>
</comment>
<evidence type="ECO:0000256" key="3">
    <source>
        <dbReference type="ARBA" id="ARBA00023242"/>
    </source>
</evidence>
<evidence type="ECO:0000313" key="6">
    <source>
        <dbReference type="Proteomes" id="UP001154282"/>
    </source>
</evidence>
<feature type="compositionally biased region" description="Basic residues" evidence="4">
    <location>
        <begin position="21"/>
        <end position="35"/>
    </location>
</feature>
<sequence>MGKLGKKARKFAKKNLQSVMKRQRKQKSVFKKRATKKEGRGDRAVEEESTQQTIDRSVQVEDVGALSFDAMFNEHDSDMAGDDSGSDGYLSEEAGCVDMDEGKTENNLEGEDIVDSPEDTGVSVKNIIVFKELATQKKKLDRLKEKNPGFVKYLESKKSGIHSTKEDNQSSDADESDDDRGHLNDEDGAILGIGKLLSSSTVDSLCQLVKDQHDVPSLVRLLNAYRAGSHYGAKSFGVLRGSGSLAKIMIFVLHEANDVFRKILGVSNSTEKKVILELINSATWKKVKPLIKLYLRSTMFLLNEVTDSEILTFVIKRLRASMIFYAAFPSLLQRLIKISFHLWATSKGALSVQSFLVIQNAAAMFNSDWFDTCFDKAYKTIIGHCKFVDPAFFEHLQFLKKSFIDLCSQDMQKSLRKAIISIRQLAKILQLGLQTKQKEAVKRICSWQYVNCIDLWVEFISVNIHDYNLLPLLHTMIQIINGVAVLFPGPRYLPLRVKTVQWLNLLSSSCGTFIPVASLALDILEYKIDKEGQNPGKDFNLSSDVKLPKHWMKSRNFLEACVFSALELLAVHFAQWGYHISFPDLATIPLIHLKKFHERTSIESSRRMVKRFIDQVEQNVEFVRKKRDEVAFSPKDEQLVASFLQTENSSGNLPFIQYYRSLIEKAASRDLLLSKNLSSQEPKKTKGKKQRPSNGAINAAKEMEMGEE</sequence>
<keyword evidence="3" id="KW-0539">Nucleus</keyword>
<dbReference type="GO" id="GO:0042273">
    <property type="term" value="P:ribosomal large subunit biogenesis"/>
    <property type="evidence" value="ECO:0007669"/>
    <property type="project" value="TreeGrafter"/>
</dbReference>
<name>A0AAV0JNY6_9ROSI</name>
<dbReference type="GO" id="GO:0005654">
    <property type="term" value="C:nucleoplasm"/>
    <property type="evidence" value="ECO:0007669"/>
    <property type="project" value="TreeGrafter"/>
</dbReference>
<evidence type="ECO:0000313" key="5">
    <source>
        <dbReference type="EMBL" id="CAI0411668.1"/>
    </source>
</evidence>
<evidence type="ECO:0008006" key="7">
    <source>
        <dbReference type="Google" id="ProtNLM"/>
    </source>
</evidence>
<keyword evidence="6" id="KW-1185">Reference proteome</keyword>
<feature type="region of interest" description="Disordered" evidence="4">
    <location>
        <begin position="161"/>
        <end position="184"/>
    </location>
</feature>
<dbReference type="GO" id="GO:0030690">
    <property type="term" value="C:Noc1p-Noc2p complex"/>
    <property type="evidence" value="ECO:0007669"/>
    <property type="project" value="TreeGrafter"/>
</dbReference>
<dbReference type="Pfam" id="PF03715">
    <property type="entry name" value="Noc2"/>
    <property type="match status" value="1"/>
</dbReference>
<feature type="region of interest" description="Disordered" evidence="4">
    <location>
        <begin position="674"/>
        <end position="708"/>
    </location>
</feature>
<dbReference type="Proteomes" id="UP001154282">
    <property type="component" value="Unassembled WGS sequence"/>
</dbReference>
<dbReference type="GO" id="GO:0005730">
    <property type="term" value="C:nucleolus"/>
    <property type="evidence" value="ECO:0007669"/>
    <property type="project" value="TreeGrafter"/>
</dbReference>
<evidence type="ECO:0000256" key="4">
    <source>
        <dbReference type="SAM" id="MobiDB-lite"/>
    </source>
</evidence>
<dbReference type="AlphaFoldDB" id="A0AAV0JNY6"/>
<dbReference type="InterPro" id="IPR005343">
    <property type="entry name" value="Noc2"/>
</dbReference>
<feature type="region of interest" description="Disordered" evidence="4">
    <location>
        <begin position="1"/>
        <end position="54"/>
    </location>
</feature>